<dbReference type="Gene3D" id="1.25.40.10">
    <property type="entry name" value="Tetratricopeptide repeat domain"/>
    <property type="match status" value="1"/>
</dbReference>
<feature type="region of interest" description="Disordered" evidence="2">
    <location>
        <begin position="599"/>
        <end position="663"/>
    </location>
</feature>
<feature type="compositionally biased region" description="Acidic residues" evidence="2">
    <location>
        <begin position="600"/>
        <end position="612"/>
    </location>
</feature>
<organism evidence="4 5">
    <name type="scientific">Paraphaeosphaeria sporulosa</name>
    <dbReference type="NCBI Taxonomy" id="1460663"/>
    <lineage>
        <taxon>Eukaryota</taxon>
        <taxon>Fungi</taxon>
        <taxon>Dikarya</taxon>
        <taxon>Ascomycota</taxon>
        <taxon>Pezizomycotina</taxon>
        <taxon>Dothideomycetes</taxon>
        <taxon>Pleosporomycetidae</taxon>
        <taxon>Pleosporales</taxon>
        <taxon>Massarineae</taxon>
        <taxon>Didymosphaeriaceae</taxon>
        <taxon>Paraphaeosphaeria</taxon>
    </lineage>
</organism>
<dbReference type="PANTHER" id="PTHR10039:SF17">
    <property type="entry name" value="FUNGAL STAND N-TERMINAL GOODBYE DOMAIN-CONTAINING PROTEIN-RELATED"/>
    <property type="match status" value="1"/>
</dbReference>
<dbReference type="SUPFAM" id="SSF48452">
    <property type="entry name" value="TPR-like"/>
    <property type="match status" value="1"/>
</dbReference>
<dbReference type="InterPro" id="IPR031350">
    <property type="entry name" value="Goodbye_dom"/>
</dbReference>
<dbReference type="Pfam" id="PF24883">
    <property type="entry name" value="NPHP3_N"/>
    <property type="match status" value="1"/>
</dbReference>
<dbReference type="Gene3D" id="3.40.50.300">
    <property type="entry name" value="P-loop containing nucleotide triphosphate hydrolases"/>
    <property type="match status" value="1"/>
</dbReference>
<feature type="compositionally biased region" description="Polar residues" evidence="2">
    <location>
        <begin position="615"/>
        <end position="624"/>
    </location>
</feature>
<protein>
    <recommendedName>
        <fullName evidence="3">NACHT domain-containing protein</fullName>
    </recommendedName>
</protein>
<dbReference type="InterPro" id="IPR056884">
    <property type="entry name" value="NPHP3-like_N"/>
</dbReference>
<dbReference type="PROSITE" id="PS50837">
    <property type="entry name" value="NACHT"/>
    <property type="match status" value="1"/>
</dbReference>
<dbReference type="InterPro" id="IPR007111">
    <property type="entry name" value="NACHT_NTPase"/>
</dbReference>
<dbReference type="Pfam" id="PF17109">
    <property type="entry name" value="Goodbye"/>
    <property type="match status" value="1"/>
</dbReference>
<feature type="compositionally biased region" description="Acidic residues" evidence="2">
    <location>
        <begin position="632"/>
        <end position="644"/>
    </location>
</feature>
<dbReference type="SUPFAM" id="SSF52540">
    <property type="entry name" value="P-loop containing nucleoside triphosphate hydrolases"/>
    <property type="match status" value="1"/>
</dbReference>
<dbReference type="EMBL" id="KV441549">
    <property type="protein sequence ID" value="OAG10619.1"/>
    <property type="molecule type" value="Genomic_DNA"/>
</dbReference>
<accession>A0A177CV45</accession>
<evidence type="ECO:0000256" key="1">
    <source>
        <dbReference type="ARBA" id="ARBA00022737"/>
    </source>
</evidence>
<reference evidence="4 5" key="1">
    <citation type="submission" date="2016-05" db="EMBL/GenBank/DDBJ databases">
        <title>Comparative analysis of secretome profiles of manganese(II)-oxidizing ascomycete fungi.</title>
        <authorList>
            <consortium name="DOE Joint Genome Institute"/>
            <person name="Zeiner C.A."/>
            <person name="Purvine S.O."/>
            <person name="Zink E.M."/>
            <person name="Wu S."/>
            <person name="Pasa-Tolic L."/>
            <person name="Chaput D.L."/>
            <person name="Haridas S."/>
            <person name="Grigoriev I.V."/>
            <person name="Santelli C.M."/>
            <person name="Hansel C.M."/>
        </authorList>
    </citation>
    <scope>NUCLEOTIDE SEQUENCE [LARGE SCALE GENOMIC DNA]</scope>
    <source>
        <strain evidence="4 5">AP3s5-JAC2a</strain>
    </source>
</reference>
<feature type="compositionally biased region" description="Acidic residues" evidence="2">
    <location>
        <begin position="653"/>
        <end position="663"/>
    </location>
</feature>
<evidence type="ECO:0000259" key="3">
    <source>
        <dbReference type="PROSITE" id="PS50837"/>
    </source>
</evidence>
<sequence>MTEQQSELTQIWEQAVDEYLNKSKRGSVAQRWKVPITTQDDLNKLIEQHESDFLRFRKSRKRFWDGLMATMGQLQNLGNVAQAALQLSPFAPAAVVLEAGLFLVSSGAAVADTYDSLETLFRRVRDITDRLGEYLKVSLDHKLQQVVIKLLSSLLDVFGEAEAAIRRGRGKEMMRRVTGKENTIQVALDRLDEWVQTEIALITAKTFATTQRIDEKVDNERDRLLLRRSLCAEVASDNEAFGKNIEASRISRSGDWILKERLFDKWFQREFPVLWVLGKPGTGKTYLASRIVSHIRQNSGLASFFYIREGMNTQHDPESILKAIAYQVTGLYGAYREQAVAVCNDGDSLLLPESLWESLFVKPFNTGAAKPLFVVIDGLDEATTKNQELIVKLAKNLSDMRSKTRKNPVIQLLLLGRPDLDYNVSNVWRGEKRRPKILHIEPSMSRSDVERFIKKGVTEGIPLLQKMRPGPSKRLRREIVKTLGDSSDGMFMLAKLMLAEVKDMNKPELVREALSKPPQGLDEMFRRVVARLDVTGGFDKQDLNELIMWVACAKRDLRLGELDLVLKLRDLRQNGIVGLEDELRTRFGSFFSIVLRDTEVESEDEGEGEEETVSVAGSDTTLADSVSKDSDPGDESDAEWEDERQSDNNLSDNDLDDYESDDDTPPQFFTATVKFGHASVGQHFRTASIHRGIGMDLHFAQAHIALTCVGFLTDNIPKRKQKPWREPDLFRYSSDYFLDHFVEVDLDELEITQPDLFESLSKEVSYLFNDHDSLGRWFHNVPDEQRFMCQLFSENVCSKLRQCSMKTNTHNKDTTESLKKESSTSDSVLLEPFAHCVAKAWLSDESCDSMVAVLFLQGYLFLRDRKTFGQWTLPPNRPFEHIAEGISPEQIRKMSALCGLERNMHFYLALGSTFAKIRTSQHLLAAVDEFEHAIQLTEYPEWIWLAYKKKAKVLSRLGESRDAIVAASKALDLLPEDRFYKKKKLLRLIQDAYLHLGNRDAALAAAASAWECAPSDPTAAFRLIYTAHKTGSYTETVKIMRSALESSNGAKFLGRIIDQMVPQRYTTEYMSIACAKIGDLDLAKDAFTAVKSEARDSGAEEIMAAADEALAQLYFGFYHDEEKAIDLWEDIIRNYPSTRPAFEASYALMPWYFTKGKEADPTEAHTWLSKMEHLVAAIEAMTPSPSMSLAQYEVAALLGRWFAEQGETELARAKIHPYVKASICNLTDRDDSNDYDAYHSLARALLCFGHREHAAIAWAFTKPIQSAEHLLGEAGQHVPNANITTVPAVDTEVATPFSWLGRCDGACDRPEVVVKSFSMCEICVDVAFCDECEQKLRDGMGTFTICNPAHPFMEIYPPRGLVTKDAEGYKVHLEEEKVVSASEWLAMVSREWIGE</sequence>
<dbReference type="RefSeq" id="XP_018040984.1">
    <property type="nucleotide sequence ID" value="XM_018182589.1"/>
</dbReference>
<dbReference type="InParanoid" id="A0A177CV45"/>
<keyword evidence="5" id="KW-1185">Reference proteome</keyword>
<evidence type="ECO:0000256" key="2">
    <source>
        <dbReference type="SAM" id="MobiDB-lite"/>
    </source>
</evidence>
<dbReference type="InterPro" id="IPR011990">
    <property type="entry name" value="TPR-like_helical_dom_sf"/>
</dbReference>
<dbReference type="InterPro" id="IPR027417">
    <property type="entry name" value="P-loop_NTPase"/>
</dbReference>
<dbReference type="Proteomes" id="UP000077069">
    <property type="component" value="Unassembled WGS sequence"/>
</dbReference>
<keyword evidence="1" id="KW-0677">Repeat</keyword>
<gene>
    <name evidence="4" type="ORF">CC84DRAFT_1213927</name>
</gene>
<proteinExistence type="predicted"/>
<evidence type="ECO:0000313" key="4">
    <source>
        <dbReference type="EMBL" id="OAG10619.1"/>
    </source>
</evidence>
<name>A0A177CV45_9PLEO</name>
<evidence type="ECO:0000313" key="5">
    <source>
        <dbReference type="Proteomes" id="UP000077069"/>
    </source>
</evidence>
<dbReference type="PANTHER" id="PTHR10039">
    <property type="entry name" value="AMELOGENIN"/>
    <property type="match status" value="1"/>
</dbReference>
<feature type="domain" description="NACHT" evidence="3">
    <location>
        <begin position="272"/>
        <end position="419"/>
    </location>
</feature>
<dbReference type="GeneID" id="28766075"/>
<dbReference type="OrthoDB" id="448455at2759"/>